<dbReference type="PANTHER" id="PTHR38687">
    <property type="entry name" value="CELL DIVISION PROTEIN DEDD-RELATED"/>
    <property type="match status" value="1"/>
</dbReference>
<dbReference type="AlphaFoldDB" id="A0AAW7XGM1"/>
<reference evidence="2" key="1">
    <citation type="submission" date="2023-07" db="EMBL/GenBank/DDBJ databases">
        <title>Genome content predicts the carbon catabolic preferences of heterotrophic bacteria.</title>
        <authorList>
            <person name="Gralka M."/>
        </authorList>
    </citation>
    <scope>NUCLEOTIDE SEQUENCE</scope>
    <source>
        <strain evidence="2">I2M16</strain>
    </source>
</reference>
<name>A0AAW7XGM1_9GAMM</name>
<organism evidence="2 3">
    <name type="scientific">Neptunomonas phycophila</name>
    <dbReference type="NCBI Taxonomy" id="1572645"/>
    <lineage>
        <taxon>Bacteria</taxon>
        <taxon>Pseudomonadati</taxon>
        <taxon>Pseudomonadota</taxon>
        <taxon>Gammaproteobacteria</taxon>
        <taxon>Oceanospirillales</taxon>
        <taxon>Oceanospirillaceae</taxon>
        <taxon>Neptunomonas</taxon>
    </lineage>
</organism>
<dbReference type="GO" id="GO:0042834">
    <property type="term" value="F:peptidoglycan binding"/>
    <property type="evidence" value="ECO:0007669"/>
    <property type="project" value="InterPro"/>
</dbReference>
<dbReference type="EMBL" id="JAUOPG010000001">
    <property type="protein sequence ID" value="MDO6452227.1"/>
    <property type="molecule type" value="Genomic_DNA"/>
</dbReference>
<feature type="domain" description="SPOR" evidence="1">
    <location>
        <begin position="114"/>
        <end position="189"/>
    </location>
</feature>
<dbReference type="PROSITE" id="PS51724">
    <property type="entry name" value="SPOR"/>
    <property type="match status" value="1"/>
</dbReference>
<dbReference type="GO" id="GO:0032506">
    <property type="term" value="P:cytokinetic process"/>
    <property type="evidence" value="ECO:0007669"/>
    <property type="project" value="TreeGrafter"/>
</dbReference>
<dbReference type="Gene3D" id="3.30.70.1070">
    <property type="entry name" value="Sporulation related repeat"/>
    <property type="match status" value="1"/>
</dbReference>
<evidence type="ECO:0000313" key="3">
    <source>
        <dbReference type="Proteomes" id="UP001169862"/>
    </source>
</evidence>
<proteinExistence type="predicted"/>
<dbReference type="InterPro" id="IPR052521">
    <property type="entry name" value="Cell_div_SPOR-domain"/>
</dbReference>
<dbReference type="InterPro" id="IPR007730">
    <property type="entry name" value="SPOR-like_dom"/>
</dbReference>
<evidence type="ECO:0000259" key="1">
    <source>
        <dbReference type="PROSITE" id="PS51724"/>
    </source>
</evidence>
<dbReference type="Pfam" id="PF05036">
    <property type="entry name" value="SPOR"/>
    <property type="match status" value="1"/>
</dbReference>
<dbReference type="PANTHER" id="PTHR38687:SF1">
    <property type="entry name" value="CELL DIVISION PROTEIN DEDD"/>
    <property type="match status" value="1"/>
</dbReference>
<dbReference type="GO" id="GO:0030428">
    <property type="term" value="C:cell septum"/>
    <property type="evidence" value="ECO:0007669"/>
    <property type="project" value="TreeGrafter"/>
</dbReference>
<dbReference type="GO" id="GO:0032153">
    <property type="term" value="C:cell division site"/>
    <property type="evidence" value="ECO:0007669"/>
    <property type="project" value="TreeGrafter"/>
</dbReference>
<dbReference type="RefSeq" id="WP_303548210.1">
    <property type="nucleotide sequence ID" value="NZ_JAUOPG010000001.1"/>
</dbReference>
<protein>
    <submittedName>
        <fullName evidence="2">SPOR domain-containing protein</fullName>
    </submittedName>
</protein>
<gene>
    <name evidence="2" type="ORF">Q4490_01505</name>
</gene>
<sequence>MDKDRKKRIVGLLVVGLAAIAILPWLLTGEGYKERHLSSRIPVAPQMPEMVDIEPQSKPLPDTMEVAPVKEIKPPVVVQVDAQAASADSDETVAEEAKKPVVGTNEPAPQLDEQNVPVAWTLQLASFKDEANARALRKQLVGAGHKVYTRRQAELYKVYVGPDLKRDRLEALKETLKNDFALDGIIIRFTTQ</sequence>
<accession>A0AAW7XGM1</accession>
<evidence type="ECO:0000313" key="2">
    <source>
        <dbReference type="EMBL" id="MDO6452227.1"/>
    </source>
</evidence>
<dbReference type="SUPFAM" id="SSF110997">
    <property type="entry name" value="Sporulation related repeat"/>
    <property type="match status" value="1"/>
</dbReference>
<dbReference type="InterPro" id="IPR036680">
    <property type="entry name" value="SPOR-like_sf"/>
</dbReference>
<dbReference type="Proteomes" id="UP001169862">
    <property type="component" value="Unassembled WGS sequence"/>
</dbReference>
<comment type="caution">
    <text evidence="2">The sequence shown here is derived from an EMBL/GenBank/DDBJ whole genome shotgun (WGS) entry which is preliminary data.</text>
</comment>